<dbReference type="InterPro" id="IPR000467">
    <property type="entry name" value="G_patch_dom"/>
</dbReference>
<evidence type="ECO:0000256" key="1">
    <source>
        <dbReference type="SAM" id="MobiDB-lite"/>
    </source>
</evidence>
<feature type="domain" description="G-patch" evidence="2">
    <location>
        <begin position="57"/>
        <end position="103"/>
    </location>
</feature>
<sequence length="135" mass="14509">MATNSQPQAPPRTPSLADAPTLSASESGGNSSNVDTDSDPDWDDSSASQGLFRPLSPQNIGFKLLQKLGWRAGQGLGRCNQGPVDPVSFTLKTETLGLGKQTEYLQYHHASTAHRKSLQSEKIASESAQQRDARE</sequence>
<name>A0A9W8AXF0_9FUNG</name>
<gene>
    <name evidence="3" type="ORF">H4R34_005227</name>
</gene>
<proteinExistence type="predicted"/>
<reference evidence="3" key="1">
    <citation type="submission" date="2022-07" db="EMBL/GenBank/DDBJ databases">
        <title>Phylogenomic reconstructions and comparative analyses of Kickxellomycotina fungi.</title>
        <authorList>
            <person name="Reynolds N.K."/>
            <person name="Stajich J.E."/>
            <person name="Barry K."/>
            <person name="Grigoriev I.V."/>
            <person name="Crous P."/>
            <person name="Smith M.E."/>
        </authorList>
    </citation>
    <scope>NUCLEOTIDE SEQUENCE</scope>
    <source>
        <strain evidence="3">RSA 567</strain>
    </source>
</reference>
<feature type="non-terminal residue" evidence="3">
    <location>
        <position position="135"/>
    </location>
</feature>
<dbReference type="SMART" id="SM00443">
    <property type="entry name" value="G_patch"/>
    <property type="match status" value="1"/>
</dbReference>
<feature type="region of interest" description="Disordered" evidence="1">
    <location>
        <begin position="1"/>
        <end position="55"/>
    </location>
</feature>
<dbReference type="PANTHER" id="PTHR47251:SF1">
    <property type="entry name" value="FINGER DOMAIN PROTEIN, PUTATIVE (AFU_ORTHOLOGUE AFUA_3G04180)-RELATED"/>
    <property type="match status" value="1"/>
</dbReference>
<dbReference type="OrthoDB" id="4822at2759"/>
<protein>
    <recommendedName>
        <fullName evidence="2">G-patch domain-containing protein</fullName>
    </recommendedName>
</protein>
<dbReference type="EMBL" id="JANBQB010000919">
    <property type="protein sequence ID" value="KAJ1972985.1"/>
    <property type="molecule type" value="Genomic_DNA"/>
</dbReference>
<dbReference type="PROSITE" id="PS50174">
    <property type="entry name" value="G_PATCH"/>
    <property type="match status" value="1"/>
</dbReference>
<dbReference type="Pfam" id="PF01585">
    <property type="entry name" value="G-patch"/>
    <property type="match status" value="1"/>
</dbReference>
<feature type="region of interest" description="Disordered" evidence="1">
    <location>
        <begin position="109"/>
        <end position="135"/>
    </location>
</feature>
<keyword evidence="4" id="KW-1185">Reference proteome</keyword>
<evidence type="ECO:0000313" key="3">
    <source>
        <dbReference type="EMBL" id="KAJ1972985.1"/>
    </source>
</evidence>
<accession>A0A9W8AXF0</accession>
<organism evidence="3 4">
    <name type="scientific">Dimargaris verticillata</name>
    <dbReference type="NCBI Taxonomy" id="2761393"/>
    <lineage>
        <taxon>Eukaryota</taxon>
        <taxon>Fungi</taxon>
        <taxon>Fungi incertae sedis</taxon>
        <taxon>Zoopagomycota</taxon>
        <taxon>Kickxellomycotina</taxon>
        <taxon>Dimargaritomycetes</taxon>
        <taxon>Dimargaritales</taxon>
        <taxon>Dimargaritaceae</taxon>
        <taxon>Dimargaris</taxon>
    </lineage>
</organism>
<evidence type="ECO:0000259" key="2">
    <source>
        <dbReference type="PROSITE" id="PS50174"/>
    </source>
</evidence>
<feature type="compositionally biased region" description="Polar residues" evidence="1">
    <location>
        <begin position="22"/>
        <end position="31"/>
    </location>
</feature>
<dbReference type="GO" id="GO:0003676">
    <property type="term" value="F:nucleic acid binding"/>
    <property type="evidence" value="ECO:0007669"/>
    <property type="project" value="InterPro"/>
</dbReference>
<dbReference type="Proteomes" id="UP001151582">
    <property type="component" value="Unassembled WGS sequence"/>
</dbReference>
<dbReference type="PANTHER" id="PTHR47251">
    <property type="entry name" value="FINGER DOMAIN PROTEIN, PUTATIVE (AFU_ORTHOLOGUE AFUA_3G04180)-RELATED"/>
    <property type="match status" value="1"/>
</dbReference>
<evidence type="ECO:0000313" key="4">
    <source>
        <dbReference type="Proteomes" id="UP001151582"/>
    </source>
</evidence>
<dbReference type="AlphaFoldDB" id="A0A9W8AXF0"/>
<comment type="caution">
    <text evidence="3">The sequence shown here is derived from an EMBL/GenBank/DDBJ whole genome shotgun (WGS) entry which is preliminary data.</text>
</comment>